<gene>
    <name evidence="1" type="ORF">BO79DRAFT_279093</name>
</gene>
<name>A0ACD1HY80_9EURO</name>
<evidence type="ECO:0000313" key="2">
    <source>
        <dbReference type="Proteomes" id="UP000249748"/>
    </source>
</evidence>
<reference evidence="1" key="1">
    <citation type="submission" date="2018-02" db="EMBL/GenBank/DDBJ databases">
        <title>The genomes of Aspergillus section Nigri reveals drivers in fungal speciation.</title>
        <authorList>
            <consortium name="DOE Joint Genome Institute"/>
            <person name="Vesth T.C."/>
            <person name="Nybo J."/>
            <person name="Theobald S."/>
            <person name="Brandl J."/>
            <person name="Frisvad J.C."/>
            <person name="Nielsen K.F."/>
            <person name="Lyhne E.K."/>
            <person name="Kogle M.E."/>
            <person name="Kuo A."/>
            <person name="Riley R."/>
            <person name="Clum A."/>
            <person name="Nolan M."/>
            <person name="Lipzen A."/>
            <person name="Salamov A."/>
            <person name="Henrissat B."/>
            <person name="Wiebenga A."/>
            <person name="De vries R.P."/>
            <person name="Grigoriev I.V."/>
            <person name="Mortensen U.H."/>
            <person name="Andersen M.R."/>
            <person name="Baker S.E."/>
        </authorList>
    </citation>
    <scope>NUCLEOTIDE SEQUENCE</scope>
    <source>
        <strain evidence="1">CBS 115574</strain>
    </source>
</reference>
<organism evidence="1 2">
    <name type="scientific">Aspergillus costaricaensis CBS 115574</name>
    <dbReference type="NCBI Taxonomy" id="1448317"/>
    <lineage>
        <taxon>Eukaryota</taxon>
        <taxon>Fungi</taxon>
        <taxon>Dikarya</taxon>
        <taxon>Ascomycota</taxon>
        <taxon>Pezizomycotina</taxon>
        <taxon>Eurotiomycetes</taxon>
        <taxon>Eurotiomycetidae</taxon>
        <taxon>Eurotiales</taxon>
        <taxon>Aspergillaceae</taxon>
        <taxon>Aspergillus</taxon>
        <taxon>Aspergillus subgen. Circumdati</taxon>
    </lineage>
</organism>
<accession>A0ACD1HY80</accession>
<keyword evidence="2" id="KW-1185">Reference proteome</keyword>
<evidence type="ECO:0000313" key="1">
    <source>
        <dbReference type="EMBL" id="RAK83118.1"/>
    </source>
</evidence>
<proteinExistence type="predicted"/>
<dbReference type="EMBL" id="KZ824597">
    <property type="protein sequence ID" value="RAK83118.1"/>
    <property type="molecule type" value="Genomic_DNA"/>
</dbReference>
<protein>
    <submittedName>
        <fullName evidence="1">Acetyl-CoA synthetase-like protein</fullName>
    </submittedName>
</protein>
<sequence length="2957" mass="325636">MISKIRFLRKLLFFLEGHGREPISGVDIDVAETVGWFTTLHPLLVPATASDTITDLVRLAKDRRAQIPGKGRPYITSRYYNPAGREAFRDHKQVELLLNYRGVFQQLESRDALLQRENRPGRVATITEFGDYYQRMALVEINIVIEGGCARISTTMHARMRHHSRLKRWVDQVFPDTLRAAAGELEQASPRRTLADFPLLPISYAGLDALLSDVQFAGDRLLDIYPCTPVQEGILISEQKGKASYRNSWVWRCYMGSGKPSPVSTERLALAWETVIRTHAVFATVFTPHPETGRYIQVLLHDEQVPGTLRIVTAGSSSPTELLLQTKASTPVHNTEPQHAITICQARDGEVACRLDMSHALIDASSIPVLLRHLAHAYDNQILPQNAPERPQFRNIVTHILQNVNISENLAYWTAHLSGAQSCLLPSDLSSMPDPCVDGSERYGLLRISAAKSGEIATYCRRQNITRAVFLQVAWALVLAQFTGLQEVCFGYVCSGRDTPVDRIEEVAGPLISMLVARIDLGATRLEPVLTAVAEQSLEHLSRQHTSLAEIQHNMGSEGQLFNTAITVREEHQYGSESGLRLDEIREEDPHEYDVILSAVLGVNTTDISIQYRGYYISSGMASIIASGLECAIRFMMKPDLIQDTMSLHQAYFHHIAGVNESLAEAYWASRFKYLTASTFPLLPSVHYQPKPWADITHTVSHIRWSETYNAVALVQGAWAAVQASHGEHHDVFFGTALSSHNEPVSRELASALPTRVTLESNLEISQVLDILHSDSTKRSYLNPLRLRTVSGETARPSQFQTLIVITEPSAERSFPLWAARDAGIDHSPNPEGIVGTRPVALTLQCLVTAGNIRLHAKFDSHVITGGLVTRMLWQFERALRWFSDLGHWTDMVSDIQTVSDQDLTDIWSWNAIVPEPHDVLVHDIFSQVAEQQPQALAISAWDGELTYRELDDLSSRLAFYLVHRLAVGPGILVPVYIEKSRWTPIAQLAVMKAGAATVLLDSTQPTERARTVTEVVKPKVVITSDANQVAAALLGVESLLDTAVRPVLPRNCVPSDLLYVVFTSGSTGLPKGALVSHANFAAAILHQQRALGYRTGLRVYDFVSYAFDVSWSNVLHSLTSGSCLCIPSDEERINDIVGSLRASQATLVDLTPSVLRLINPQDVPQLRRVLLSGEPFTKTMLGDWAQHLSVLNTYGPAECSVKATMAPVNLASLENDIGCGEGLVTWVVSISNNDKLAPIGSVGELWLEGPLVGQGYMGDQEKTAAAFLNDPSWLLQGGGAGRPGRQGRLYRTGDLVRYDLSDDGPRLIFVGRKDSQIKIRGQRVELGEIETHIRHGLFEEGASEVHFVVDTIQLSDGQNPLLAAFVELADRDEGAATTKIQDLATALVDRLSQRLPSFMIPAIYIPVERIPVGPTGKTNRRLLKELGCSLTTEGIAKFSPGNRRKSMLTDNGTHASPTSLETLILEVCAAVLNKPVARLSLDDNFFSLGGDSIDAMQLVGAARERGITLSVAQIFKQPTLGELSQVADSQLDVLQPSSTGHDNVDPFSLLPLDLPQNEVRSQAARLCDLEADCVTDVFPCTPLQKGLLAMTMRRPGDYVLRQARRLEKHVDIARFRAAWEQIVYATPILRSRIVNLPEFGLVQVVTSPSRSVWENSSRDVNATLNALEHRPIELGEPLARFALVEDDASGSGSHFIWSLHHSVFDGWSLELIEKALSAFYHEGYMPKILPMQTFLHYIQRYSGQEMDEFWRTQFEGIEARPFFALPSSSFQPRSDHIMKQDIMDIHWGGKVTASNAIRAAWAILLSSYSGTTDAVFGVTVSGRQASLPGIEDIAAPLIATVPVRVVVNRGSTVGDLLDQVKIQAVDMIPFEQAGLQRIKQLNEACEQACEFQTLVLVQPEPRNNGPRDWCIFQDQRNSANDRRAYDDFAAFNTYPLLLECQPQPHSVHVRISIDSRVVDKITAQRMGLQFEAILRQLLSAANQDQRVSEIQIASDQDLDDIRSWNLTSKGAECCVHDLFSQVVRKQPNLPAICAWDGEFTYGELDALSSNLALSLLNNPRVQQTGGRVIPLYFEKLKWMPVAQLGIMKAGGASVALDANLPLDRLRTIIELVDPPFVLSSTDNAEFARKLHESVQIAGEYLRVFSRNDLAKSSLPVIDPLSTLYVVFTSGSTGIPKGVMISHTNFATAVHSQQAALELSNQSRVWDFVSYAFDVSWSNVLQTLCAGGCLCIPSEEERRHNPALSIAKMKVNYAHVTPTVARLLVGADLPDLHTMSFIGEPLRAVDVSYWQGKVRVLNTYGPAECTPVATVHVIEPSGDSNTDPSIGRGVGVETWVVDVTADHPKMAAIGSVGELWLGGPLVGQGYLKAPEKTAQVFVEAPRWISARDEGAILTNCYRRLYRTGDMVRYNSDGDMVRYNSDGESESLLVVFLEVAAGETGSITAAASVVHSRLLQCVPSYMIPTAYIPLDELPITASGKTDRIKLRSIGAGMKRHDLIRKRESMSQRHAPANPPEIRVHGLMAKQLGVPPETLAMDDNFIHLGGDSISAMQFVSLAQQEGLLVTVGDVLSARNLLDIVSKMRTYVNDPRPSSTTPFAALGLGDQTTFFLENELLPQVPAGAGSLLDIWPVSSTQTVYIDDALRTPRRSYFQFFLDLLPTVDEQKLAQSCQDMLNRHDIFRSIFLSVGDHFYQATLKDIVFDIQHQKVLDSEDMDTIFKADRATELSRPAVLGTPWVRVKFFIEPGVRTRLLLSLSHALYDAVTLGLLARDLETLYQGAKLPEAPSFARYARHRVSRTTEAHDYWRDFLSGASLTTGAADLTPALDNPPTVLDRTVSIPGASNGITTATVFTAACAIALGRVIGCRPDDDDIVFGRVVSTRGTLPIDFCDVLGPCINTIPVRIPAAAVTAKDDRQSILSTVQRQYIQGIPHDTASPVGQAADYGGFTFAFSSASVGGS</sequence>
<dbReference type="Proteomes" id="UP000249748">
    <property type="component" value="Unassembled WGS sequence"/>
</dbReference>